<feature type="repeat" description="WD" evidence="3">
    <location>
        <begin position="562"/>
        <end position="603"/>
    </location>
</feature>
<sequence>MSYCINPLCLQPDDPGNMTNLVCRHCGSDLLLQGRYRVMRLLSDQSGFGKVYEAYNGAVPKILKVLKPEHNSKSRIIELFRQEAAVLSKLTHPGIPQIDPEGYFQFFPRQSKEPLHCIIMEKIDGLNLKQWMRQQGNHPILEPQALKWLKQIVEILHLVHQENYFHRDIKPENIMLRANGQLVLIDFGTARELTYTYLAEIGGGGSVTKISSHGYTPPEQEKGYAVPQSDFYALGRTFVYLLTGKSVTDQSVYDPLNDQFNWRDHAPQISDQLADFIDSLMARTAAARPQKTQQILNDIANISSFISISQANTNLIKASTTNQSLKTKSQPNISIETEVVKTPRRRWWLGGILTLVVGLFGAGGWLLYQSYNPSLRKYQEISAQELSVVNTKTFTAHSSWVNYLVISQDGELLVSGSADKTIKIWNINTAEEIYTLQGHNSFVNYLAISPDGQHLFSASADKTIKIWDINTGKELRTLQGHKSYINHLAVSPDGQRLFSASADKTIKIWDINTGEELRTLQGHQSSINFLLISQNDQELFSASADNTIKIWDINTGEVLRTLKGHDSYVNSLAISPDGQRLFSASADNTIKVWNLDTGEEVNSLTDHTNYVEELAIGANCKKLFSGSADKTIKVWDFANEKLIYTLNGFPNPIDYFAISPDCHTIATSGGKKIIKLWNLPQLIH</sequence>
<dbReference type="PROSITE" id="PS00678">
    <property type="entry name" value="WD_REPEATS_1"/>
    <property type="match status" value="5"/>
</dbReference>
<evidence type="ECO:0000313" key="6">
    <source>
        <dbReference type="EMBL" id="AOX00823.1"/>
    </source>
</evidence>
<reference evidence="7" key="1">
    <citation type="submission" date="2016-10" db="EMBL/GenBank/DDBJ databases">
        <title>Comparative genomics uncovers the prolific and rare metabolic potential of the cyanobacterial genus Moorea.</title>
        <authorList>
            <person name="Leao T."/>
            <person name="Castelao G."/>
            <person name="Korobeynikov A."/>
            <person name="Monroe E.A."/>
            <person name="Podell S."/>
            <person name="Glukhov E."/>
            <person name="Allen E."/>
            <person name="Gerwick W.H."/>
            <person name="Gerwick L."/>
        </authorList>
    </citation>
    <scope>NUCLEOTIDE SEQUENCE [LARGE SCALE GENOMIC DNA]</scope>
    <source>
        <strain evidence="7">PAL-8-15-08-1</strain>
    </source>
</reference>
<organism evidence="6 7">
    <name type="scientific">Moorena producens PAL-8-15-08-1</name>
    <dbReference type="NCBI Taxonomy" id="1458985"/>
    <lineage>
        <taxon>Bacteria</taxon>
        <taxon>Bacillati</taxon>
        <taxon>Cyanobacteriota</taxon>
        <taxon>Cyanophyceae</taxon>
        <taxon>Coleofasciculales</taxon>
        <taxon>Coleofasciculaceae</taxon>
        <taxon>Moorena</taxon>
    </lineage>
</organism>
<dbReference type="InterPro" id="IPR011009">
    <property type="entry name" value="Kinase-like_dom_sf"/>
</dbReference>
<protein>
    <submittedName>
        <fullName evidence="6">Protein kinase</fullName>
    </submittedName>
</protein>
<dbReference type="InterPro" id="IPR001680">
    <property type="entry name" value="WD40_rpt"/>
</dbReference>
<gene>
    <name evidence="6" type="ORF">BJP34_16470</name>
</gene>
<feature type="repeat" description="WD" evidence="3">
    <location>
        <begin position="394"/>
        <end position="435"/>
    </location>
</feature>
<feature type="repeat" description="WD" evidence="3">
    <location>
        <begin position="478"/>
        <end position="519"/>
    </location>
</feature>
<dbReference type="PANTHER" id="PTHR19879">
    <property type="entry name" value="TRANSCRIPTION INITIATION FACTOR TFIID"/>
    <property type="match status" value="1"/>
</dbReference>
<keyword evidence="4" id="KW-0472">Membrane</keyword>
<dbReference type="SMART" id="SM00320">
    <property type="entry name" value="WD40"/>
    <property type="match status" value="7"/>
</dbReference>
<keyword evidence="2" id="KW-0677">Repeat</keyword>
<dbReference type="InterPro" id="IPR015943">
    <property type="entry name" value="WD40/YVTN_repeat-like_dom_sf"/>
</dbReference>
<keyword evidence="4" id="KW-1133">Transmembrane helix</keyword>
<evidence type="ECO:0000259" key="5">
    <source>
        <dbReference type="PROSITE" id="PS50011"/>
    </source>
</evidence>
<proteinExistence type="predicted"/>
<keyword evidence="6" id="KW-0418">Kinase</keyword>
<dbReference type="InterPro" id="IPR019775">
    <property type="entry name" value="WD40_repeat_CS"/>
</dbReference>
<dbReference type="Gene3D" id="1.10.510.10">
    <property type="entry name" value="Transferase(Phosphotransferase) domain 1"/>
    <property type="match status" value="1"/>
</dbReference>
<dbReference type="NCBIfam" id="NF045510">
    <property type="entry name" value="4Cys_prefix_kin"/>
    <property type="match status" value="1"/>
</dbReference>
<dbReference type="InterPro" id="IPR040102">
    <property type="entry name" value="WDR41"/>
</dbReference>
<dbReference type="PANTHER" id="PTHR19879:SF9">
    <property type="entry name" value="TRANSCRIPTION INITIATION FACTOR TFIID SUBUNIT 5"/>
    <property type="match status" value="1"/>
</dbReference>
<dbReference type="CDD" id="cd00200">
    <property type="entry name" value="WD40"/>
    <property type="match status" value="1"/>
</dbReference>
<dbReference type="SMART" id="SM00220">
    <property type="entry name" value="S_TKc"/>
    <property type="match status" value="1"/>
</dbReference>
<name>A0A1D8TTE9_9CYAN</name>
<dbReference type="Proteomes" id="UP000177870">
    <property type="component" value="Chromosome"/>
</dbReference>
<dbReference type="PRINTS" id="PR00320">
    <property type="entry name" value="GPROTEINBRPT"/>
</dbReference>
<dbReference type="PROSITE" id="PS50011">
    <property type="entry name" value="PROTEIN_KINASE_DOM"/>
    <property type="match status" value="1"/>
</dbReference>
<dbReference type="CDD" id="cd14014">
    <property type="entry name" value="STKc_PknB_like"/>
    <property type="match status" value="1"/>
</dbReference>
<keyword evidence="1 3" id="KW-0853">WD repeat</keyword>
<evidence type="ECO:0000256" key="1">
    <source>
        <dbReference type="ARBA" id="ARBA00022574"/>
    </source>
</evidence>
<evidence type="ECO:0000256" key="2">
    <source>
        <dbReference type="ARBA" id="ARBA00022737"/>
    </source>
</evidence>
<dbReference type="OrthoDB" id="500858at2"/>
<dbReference type="GO" id="GO:0005524">
    <property type="term" value="F:ATP binding"/>
    <property type="evidence" value="ECO:0007669"/>
    <property type="project" value="InterPro"/>
</dbReference>
<dbReference type="EMBL" id="CP017599">
    <property type="protein sequence ID" value="AOX00823.1"/>
    <property type="molecule type" value="Genomic_DNA"/>
</dbReference>
<dbReference type="Gene3D" id="3.30.200.20">
    <property type="entry name" value="Phosphorylase Kinase, domain 1"/>
    <property type="match status" value="1"/>
</dbReference>
<dbReference type="SUPFAM" id="SSF56112">
    <property type="entry name" value="Protein kinase-like (PK-like)"/>
    <property type="match status" value="1"/>
</dbReference>
<dbReference type="Pfam" id="PF25178">
    <property type="entry name" value="Beta-prop_WDR41"/>
    <property type="match status" value="1"/>
</dbReference>
<dbReference type="Gene3D" id="2.130.10.10">
    <property type="entry name" value="YVTN repeat-like/Quinoprotein amine dehydrogenase"/>
    <property type="match status" value="3"/>
</dbReference>
<dbReference type="InterPro" id="IPR036322">
    <property type="entry name" value="WD40_repeat_dom_sf"/>
</dbReference>
<dbReference type="GO" id="GO:0004672">
    <property type="term" value="F:protein kinase activity"/>
    <property type="evidence" value="ECO:0007669"/>
    <property type="project" value="InterPro"/>
</dbReference>
<feature type="repeat" description="WD" evidence="3">
    <location>
        <begin position="436"/>
        <end position="477"/>
    </location>
</feature>
<dbReference type="Pfam" id="PF00400">
    <property type="entry name" value="WD40"/>
    <property type="match status" value="3"/>
</dbReference>
<dbReference type="RefSeq" id="WP_070393274.1">
    <property type="nucleotide sequence ID" value="NZ_CP017599.1"/>
</dbReference>
<dbReference type="Pfam" id="PF00069">
    <property type="entry name" value="Pkinase"/>
    <property type="match status" value="1"/>
</dbReference>
<dbReference type="InterPro" id="IPR008271">
    <property type="entry name" value="Ser/Thr_kinase_AS"/>
</dbReference>
<feature type="domain" description="Protein kinase" evidence="5">
    <location>
        <begin position="37"/>
        <end position="306"/>
    </location>
</feature>
<dbReference type="InterPro" id="IPR000719">
    <property type="entry name" value="Prot_kinase_dom"/>
</dbReference>
<evidence type="ECO:0000313" key="7">
    <source>
        <dbReference type="Proteomes" id="UP000177870"/>
    </source>
</evidence>
<dbReference type="STRING" id="1458985.BJP34_16470"/>
<dbReference type="PROSITE" id="PS00108">
    <property type="entry name" value="PROTEIN_KINASE_ST"/>
    <property type="match status" value="1"/>
</dbReference>
<dbReference type="AlphaFoldDB" id="A0A1D8TTE9"/>
<feature type="repeat" description="WD" evidence="3">
    <location>
        <begin position="520"/>
        <end position="561"/>
    </location>
</feature>
<dbReference type="InterPro" id="IPR020472">
    <property type="entry name" value="WD40_PAC1"/>
</dbReference>
<dbReference type="PROSITE" id="PS50294">
    <property type="entry name" value="WD_REPEATS_REGION"/>
    <property type="match status" value="6"/>
</dbReference>
<evidence type="ECO:0000256" key="4">
    <source>
        <dbReference type="SAM" id="Phobius"/>
    </source>
</evidence>
<keyword evidence="6" id="KW-0808">Transferase</keyword>
<keyword evidence="4" id="KW-0812">Transmembrane</keyword>
<dbReference type="SUPFAM" id="SSF50978">
    <property type="entry name" value="WD40 repeat-like"/>
    <property type="match status" value="1"/>
</dbReference>
<accession>A0A1D8TTE9</accession>
<evidence type="ECO:0000256" key="3">
    <source>
        <dbReference type="PROSITE-ProRule" id="PRU00221"/>
    </source>
</evidence>
<dbReference type="KEGG" id="mpro:BJP34_16470"/>
<feature type="transmembrane region" description="Helical" evidence="4">
    <location>
        <begin position="347"/>
        <end position="368"/>
    </location>
</feature>
<dbReference type="PROSITE" id="PS50082">
    <property type="entry name" value="WD_REPEATS_2"/>
    <property type="match status" value="6"/>
</dbReference>
<feature type="repeat" description="WD" evidence="3">
    <location>
        <begin position="604"/>
        <end position="645"/>
    </location>
</feature>